<dbReference type="AlphaFoldDB" id="A0A7J7Y8Z5"/>
<dbReference type="Proteomes" id="UP000558488">
    <property type="component" value="Unassembled WGS sequence"/>
</dbReference>
<feature type="region of interest" description="Disordered" evidence="1">
    <location>
        <begin position="92"/>
        <end position="116"/>
    </location>
</feature>
<evidence type="ECO:0000256" key="1">
    <source>
        <dbReference type="SAM" id="MobiDB-lite"/>
    </source>
</evidence>
<evidence type="ECO:0000313" key="3">
    <source>
        <dbReference type="Proteomes" id="UP000558488"/>
    </source>
</evidence>
<dbReference type="EMBL" id="JACAGB010000006">
    <property type="protein sequence ID" value="KAF6358429.1"/>
    <property type="molecule type" value="Genomic_DNA"/>
</dbReference>
<comment type="caution">
    <text evidence="2">The sequence shown here is derived from an EMBL/GenBank/DDBJ whole genome shotgun (WGS) entry which is preliminary data.</text>
</comment>
<name>A0A7J7Y8Z5_PIPKU</name>
<protein>
    <submittedName>
        <fullName evidence="2">Uncharacterized protein</fullName>
    </submittedName>
</protein>
<evidence type="ECO:0000313" key="2">
    <source>
        <dbReference type="EMBL" id="KAF6358429.1"/>
    </source>
</evidence>
<accession>A0A7J7Y8Z5</accession>
<gene>
    <name evidence="2" type="ORF">mPipKuh1_010257</name>
</gene>
<proteinExistence type="predicted"/>
<reference evidence="2 3" key="1">
    <citation type="journal article" date="2020" name="Nature">
        <title>Six reference-quality genomes reveal evolution of bat adaptations.</title>
        <authorList>
            <person name="Jebb D."/>
            <person name="Huang Z."/>
            <person name="Pippel M."/>
            <person name="Hughes G.M."/>
            <person name="Lavrichenko K."/>
            <person name="Devanna P."/>
            <person name="Winkler S."/>
            <person name="Jermiin L.S."/>
            <person name="Skirmuntt E.C."/>
            <person name="Katzourakis A."/>
            <person name="Burkitt-Gray L."/>
            <person name="Ray D.A."/>
            <person name="Sullivan K.A.M."/>
            <person name="Roscito J.G."/>
            <person name="Kirilenko B.M."/>
            <person name="Davalos L.M."/>
            <person name="Corthals A.P."/>
            <person name="Power M.L."/>
            <person name="Jones G."/>
            <person name="Ransome R.D."/>
            <person name="Dechmann D.K.N."/>
            <person name="Locatelli A.G."/>
            <person name="Puechmaille S.J."/>
            <person name="Fedrigo O."/>
            <person name="Jarvis E.D."/>
            <person name="Hiller M."/>
            <person name="Vernes S.C."/>
            <person name="Myers E.W."/>
            <person name="Teeling E.C."/>
        </authorList>
    </citation>
    <scope>NUCLEOTIDE SEQUENCE [LARGE SCALE GENOMIC DNA]</scope>
    <source>
        <strain evidence="2">MPipKuh1</strain>
        <tissue evidence="2">Flight muscle</tissue>
    </source>
</reference>
<organism evidence="2 3">
    <name type="scientific">Pipistrellus kuhlii</name>
    <name type="common">Kuhl's pipistrelle</name>
    <dbReference type="NCBI Taxonomy" id="59472"/>
    <lineage>
        <taxon>Eukaryota</taxon>
        <taxon>Metazoa</taxon>
        <taxon>Chordata</taxon>
        <taxon>Craniata</taxon>
        <taxon>Vertebrata</taxon>
        <taxon>Euteleostomi</taxon>
        <taxon>Mammalia</taxon>
        <taxon>Eutheria</taxon>
        <taxon>Laurasiatheria</taxon>
        <taxon>Chiroptera</taxon>
        <taxon>Yangochiroptera</taxon>
        <taxon>Vespertilionidae</taxon>
        <taxon>Pipistrellus</taxon>
    </lineage>
</organism>
<keyword evidence="3" id="KW-1185">Reference proteome</keyword>
<sequence length="159" mass="17544">MDLPSSKPAMVSCLWSFFPNHTYFCLVRRGSPILRICSYIGPQFRIISPSQMCDSFGVSTFLKEGTTLSKIKETLRKRLTFAAQFSRSMGTHQRLGWKPGPKNNLPPAPPGGKGSYGSPSWTLLRLSEGLGLLSPFLKVRKIPSPATPMDIPLCGLDEL</sequence>